<feature type="region of interest" description="Disordered" evidence="8">
    <location>
        <begin position="1"/>
        <end position="24"/>
    </location>
</feature>
<evidence type="ECO:0000256" key="6">
    <source>
        <dbReference type="ARBA" id="ARBA00022989"/>
    </source>
</evidence>
<dbReference type="PANTHER" id="PTHR21716">
    <property type="entry name" value="TRANSMEMBRANE PROTEIN"/>
    <property type="match status" value="1"/>
</dbReference>
<evidence type="ECO:0000256" key="8">
    <source>
        <dbReference type="SAM" id="MobiDB-lite"/>
    </source>
</evidence>
<gene>
    <name evidence="10" type="ORF">CLV71_106133</name>
</gene>
<feature type="compositionally biased region" description="Basic and acidic residues" evidence="8">
    <location>
        <begin position="380"/>
        <end position="400"/>
    </location>
</feature>
<feature type="transmembrane region" description="Helical" evidence="9">
    <location>
        <begin position="260"/>
        <end position="280"/>
    </location>
</feature>
<evidence type="ECO:0000256" key="5">
    <source>
        <dbReference type="ARBA" id="ARBA00022692"/>
    </source>
</evidence>
<organism evidence="10 11">
    <name type="scientific">Actinophytocola oryzae</name>
    <dbReference type="NCBI Taxonomy" id="502181"/>
    <lineage>
        <taxon>Bacteria</taxon>
        <taxon>Bacillati</taxon>
        <taxon>Actinomycetota</taxon>
        <taxon>Actinomycetes</taxon>
        <taxon>Pseudonocardiales</taxon>
        <taxon>Pseudonocardiaceae</taxon>
    </lineage>
</organism>
<comment type="caution">
    <text evidence="10">The sequence shown here is derived from an EMBL/GenBank/DDBJ whole genome shotgun (WGS) entry which is preliminary data.</text>
</comment>
<feature type="transmembrane region" description="Helical" evidence="9">
    <location>
        <begin position="331"/>
        <end position="358"/>
    </location>
</feature>
<keyword evidence="5 9" id="KW-0812">Transmembrane</keyword>
<keyword evidence="3" id="KW-0813">Transport</keyword>
<keyword evidence="7 9" id="KW-0472">Membrane</keyword>
<dbReference type="Proteomes" id="UP000294927">
    <property type="component" value="Unassembled WGS sequence"/>
</dbReference>
<evidence type="ECO:0000313" key="11">
    <source>
        <dbReference type="Proteomes" id="UP000294927"/>
    </source>
</evidence>
<evidence type="ECO:0000256" key="9">
    <source>
        <dbReference type="SAM" id="Phobius"/>
    </source>
</evidence>
<keyword evidence="4" id="KW-1003">Cell membrane</keyword>
<dbReference type="EMBL" id="SOCP01000006">
    <property type="protein sequence ID" value="TDV50791.1"/>
    <property type="molecule type" value="Genomic_DNA"/>
</dbReference>
<comment type="subcellular location">
    <subcellularLocation>
        <location evidence="1">Cell membrane</location>
        <topology evidence="1">Multi-pass membrane protein</topology>
    </subcellularLocation>
</comment>
<proteinExistence type="inferred from homology"/>
<dbReference type="GO" id="GO:0005886">
    <property type="term" value="C:plasma membrane"/>
    <property type="evidence" value="ECO:0007669"/>
    <property type="project" value="UniProtKB-SubCell"/>
</dbReference>
<feature type="transmembrane region" description="Helical" evidence="9">
    <location>
        <begin position="38"/>
        <end position="56"/>
    </location>
</feature>
<evidence type="ECO:0000256" key="4">
    <source>
        <dbReference type="ARBA" id="ARBA00022475"/>
    </source>
</evidence>
<evidence type="ECO:0000256" key="7">
    <source>
        <dbReference type="ARBA" id="ARBA00023136"/>
    </source>
</evidence>
<reference evidence="10 11" key="1">
    <citation type="submission" date="2019-03" db="EMBL/GenBank/DDBJ databases">
        <title>Genomic Encyclopedia of Archaeal and Bacterial Type Strains, Phase II (KMG-II): from individual species to whole genera.</title>
        <authorList>
            <person name="Goeker M."/>
        </authorList>
    </citation>
    <scope>NUCLEOTIDE SEQUENCE [LARGE SCALE GENOMIC DNA]</scope>
    <source>
        <strain evidence="10 11">DSM 45499</strain>
    </source>
</reference>
<protein>
    <submittedName>
        <fullName evidence="10">Putative PurR-regulated permease PerM</fullName>
    </submittedName>
</protein>
<dbReference type="Pfam" id="PF01594">
    <property type="entry name" value="AI-2E_transport"/>
    <property type="match status" value="1"/>
</dbReference>
<feature type="region of interest" description="Disordered" evidence="8">
    <location>
        <begin position="377"/>
        <end position="400"/>
    </location>
</feature>
<keyword evidence="6 9" id="KW-1133">Transmembrane helix</keyword>
<dbReference type="GO" id="GO:0055085">
    <property type="term" value="P:transmembrane transport"/>
    <property type="evidence" value="ECO:0007669"/>
    <property type="project" value="TreeGrafter"/>
</dbReference>
<evidence type="ECO:0000313" key="10">
    <source>
        <dbReference type="EMBL" id="TDV50791.1"/>
    </source>
</evidence>
<accession>A0A4V3FTD0</accession>
<evidence type="ECO:0000256" key="2">
    <source>
        <dbReference type="ARBA" id="ARBA00009773"/>
    </source>
</evidence>
<keyword evidence="11" id="KW-1185">Reference proteome</keyword>
<evidence type="ECO:0000256" key="3">
    <source>
        <dbReference type="ARBA" id="ARBA00022448"/>
    </source>
</evidence>
<feature type="transmembrane region" description="Helical" evidence="9">
    <location>
        <begin position="287"/>
        <end position="311"/>
    </location>
</feature>
<feature type="transmembrane region" description="Helical" evidence="9">
    <location>
        <begin position="62"/>
        <end position="80"/>
    </location>
</feature>
<name>A0A4V3FTD0_9PSEU</name>
<dbReference type="InterPro" id="IPR002549">
    <property type="entry name" value="AI-2E-like"/>
</dbReference>
<feature type="transmembrane region" description="Helical" evidence="9">
    <location>
        <begin position="92"/>
        <end position="117"/>
    </location>
</feature>
<feature type="transmembrane region" description="Helical" evidence="9">
    <location>
        <begin position="182"/>
        <end position="207"/>
    </location>
</feature>
<comment type="similarity">
    <text evidence="2">Belongs to the autoinducer-2 exporter (AI-2E) (TC 2.A.86) family.</text>
</comment>
<evidence type="ECO:0000256" key="1">
    <source>
        <dbReference type="ARBA" id="ARBA00004651"/>
    </source>
</evidence>
<feature type="transmembrane region" description="Helical" evidence="9">
    <location>
        <begin position="227"/>
        <end position="254"/>
    </location>
</feature>
<dbReference type="AlphaFoldDB" id="A0A4V3FTD0"/>
<sequence>MTTKPDDNASPTPGRRRRPAPDDVTNLVPTGLRVSAALAWRFMVVIAALYVVMWLAGYFSHIMVPIAIALLLAALMAPGVERLVKWGVPRGISALLVMIAGIAVVGGLLTFVIIQFIDGLPDLQKQVSDSLAQIQDWLNDGPLHIDEGQIKDFVNNIIDTIQENQSAITQGAITTATTIGEILTGLLLTVFVLIFFLYDGAGIWRFVTRGVPERVRERVDVAGRRGFGALVSYVRATAAVALVDAVGIGVGLAIVGVPLVIPLSALVFLSAFVPIIGAVLAGTVAVLITLVANGFIQALIVLAIVIAVMQLEGHVLQPWLLGRAVRLHPLAVVLAIAAGLIAAGIAGALLSVPLLAVLNAGIKSLVHDDDVEPGQIDVMHQSDKSIDDGEPDTKATWETP</sequence>
<dbReference type="PANTHER" id="PTHR21716:SF53">
    <property type="entry name" value="PERMEASE PERM-RELATED"/>
    <property type="match status" value="1"/>
</dbReference>